<comment type="similarity">
    <text evidence="1 3">Belongs to the type-B carboxylesterase/lipase family.</text>
</comment>
<dbReference type="EMBL" id="BAUL01000096">
    <property type="protein sequence ID" value="GAD94634.1"/>
    <property type="molecule type" value="Genomic_DNA"/>
</dbReference>
<dbReference type="eggNOG" id="KOG4389">
    <property type="taxonomic scope" value="Eukaryota"/>
</dbReference>
<proteinExistence type="inferred from homology"/>
<dbReference type="PANTHER" id="PTHR11559">
    <property type="entry name" value="CARBOXYLESTERASE"/>
    <property type="match status" value="1"/>
</dbReference>
<dbReference type="Pfam" id="PF00135">
    <property type="entry name" value="COesterase"/>
    <property type="match status" value="1"/>
</dbReference>
<dbReference type="Proteomes" id="UP000018001">
    <property type="component" value="Unassembled WGS sequence"/>
</dbReference>
<organism evidence="5 6">
    <name type="scientific">Byssochlamys spectabilis (strain No. 5 / NBRC 109023)</name>
    <name type="common">Paecilomyces variotii</name>
    <dbReference type="NCBI Taxonomy" id="1356009"/>
    <lineage>
        <taxon>Eukaryota</taxon>
        <taxon>Fungi</taxon>
        <taxon>Dikarya</taxon>
        <taxon>Ascomycota</taxon>
        <taxon>Pezizomycotina</taxon>
        <taxon>Eurotiomycetes</taxon>
        <taxon>Eurotiomycetidae</taxon>
        <taxon>Eurotiales</taxon>
        <taxon>Thermoascaceae</taxon>
        <taxon>Paecilomyces</taxon>
    </lineage>
</organism>
<feature type="signal peptide" evidence="3">
    <location>
        <begin position="1"/>
        <end position="16"/>
    </location>
</feature>
<sequence length="605" mass="66506">MKAVLPFLGLVTAALAAVIPAGGSKPTARVINGTYFGARNDEYNQDFFLGMPYAQQPVGDLRFTVPQPLNESWEDERDATEYSDICVGYGTDSIWYPMSEACLTINVIRSSAEDELSNLPVGVWVHGGGFYEGSGSDERYNMSHILKNAYEIGKPFIAVSFNYRLSAWGFISSSEVQGTGNTNIGLRDQRLALQWVQENIHAFGGDPKKVTIWGESAGAISVGAHLTAYGGRDDGLFRAAIMESGGSIAANPMNATGAQASYDSIVTKVGCSDATDTLQCLRDTPFETLNSVLNGTGGNPQYQFWPVVDGDIIRDWGSVQLANGEFVKVPIISGTNTDEGTAFGPTGINTTQQFYEYLTDGSAGIKLPGSAAKRILELYPDDPSQGIPAFLGDQRVPSQGYQWRRTSAYAGDATMHANRRKQCEIWAGASIPTYCYRFNVHAADVPYLVGATHFEEVSFVFNNINGTGYHYGKPFAGTPPSYAELSKLMTSMWASFIHDLDPNSGVRNFTNKWTSYAQNKPVDFLFDANVTSHMEPDTWRKEGIDYINSIAKAYWRLHDEPSVVQTPHYQGYVTNHTSLQPKHIEVKFSTTGTKDEMWRCVRSNI</sequence>
<name>V5FCF3_BYSSN</name>
<reference evidence="6" key="1">
    <citation type="journal article" date="2014" name="Genome Announc.">
        <title>Draft genome sequence of the formaldehyde-resistant fungus Byssochlamys spectabilis No. 5 (anamorph Paecilomyces variotii No. 5) (NBRC109023).</title>
        <authorList>
            <person name="Oka T."/>
            <person name="Ekino K."/>
            <person name="Fukuda K."/>
            <person name="Nomura Y."/>
        </authorList>
    </citation>
    <scope>NUCLEOTIDE SEQUENCE [LARGE SCALE GENOMIC DNA]</scope>
    <source>
        <strain evidence="6">No. 5 / NBRC 109023</strain>
    </source>
</reference>
<comment type="caution">
    <text evidence="5">The sequence shown here is derived from an EMBL/GenBank/DDBJ whole genome shotgun (WGS) entry which is preliminary data.</text>
</comment>
<dbReference type="Gene3D" id="3.40.50.1820">
    <property type="entry name" value="alpha/beta hydrolase"/>
    <property type="match status" value="1"/>
</dbReference>
<keyword evidence="6" id="KW-1185">Reference proteome</keyword>
<evidence type="ECO:0000313" key="5">
    <source>
        <dbReference type="EMBL" id="GAD94634.1"/>
    </source>
</evidence>
<evidence type="ECO:0000259" key="4">
    <source>
        <dbReference type="Pfam" id="PF00135"/>
    </source>
</evidence>
<dbReference type="FunFam" id="3.40.50.1820:FF:000292">
    <property type="entry name" value="Carboxylic ester hydrolase"/>
    <property type="match status" value="1"/>
</dbReference>
<dbReference type="ESTHER" id="byssn-v5fcf3">
    <property type="family name" value="Fungal_carboxylesterase_lipase"/>
</dbReference>
<dbReference type="GO" id="GO:0016787">
    <property type="term" value="F:hydrolase activity"/>
    <property type="evidence" value="ECO:0007669"/>
    <property type="project" value="UniProtKB-KW"/>
</dbReference>
<dbReference type="InterPro" id="IPR002018">
    <property type="entry name" value="CarbesteraseB"/>
</dbReference>
<dbReference type="HOGENOM" id="CLU_006586_10_6_1"/>
<dbReference type="AlphaFoldDB" id="V5FCF3"/>
<protein>
    <recommendedName>
        <fullName evidence="3">Carboxylic ester hydrolase</fullName>
        <ecNumber evidence="3">3.1.1.-</ecNumber>
    </recommendedName>
</protein>
<keyword evidence="3" id="KW-0732">Signal</keyword>
<evidence type="ECO:0000256" key="3">
    <source>
        <dbReference type="RuleBase" id="RU361235"/>
    </source>
</evidence>
<dbReference type="PROSITE" id="PS00122">
    <property type="entry name" value="CARBOXYLESTERASE_B_1"/>
    <property type="match status" value="1"/>
</dbReference>
<dbReference type="InterPro" id="IPR019826">
    <property type="entry name" value="Carboxylesterase_B_AS"/>
</dbReference>
<evidence type="ECO:0000256" key="1">
    <source>
        <dbReference type="ARBA" id="ARBA00005964"/>
    </source>
</evidence>
<dbReference type="SUPFAM" id="SSF53474">
    <property type="entry name" value="alpha/beta-Hydrolases"/>
    <property type="match status" value="1"/>
</dbReference>
<dbReference type="InterPro" id="IPR029058">
    <property type="entry name" value="AB_hydrolase_fold"/>
</dbReference>
<gene>
    <name evidence="5" type="ORF">PVAR5_3262</name>
</gene>
<dbReference type="InterPro" id="IPR050309">
    <property type="entry name" value="Type-B_Carboxylest/Lipase"/>
</dbReference>
<accession>V5FCF3</accession>
<keyword evidence="2 3" id="KW-0378">Hydrolase</keyword>
<dbReference type="EC" id="3.1.1.-" evidence="3"/>
<dbReference type="InParanoid" id="V5FCF3"/>
<feature type="domain" description="Carboxylesterase type B" evidence="4">
    <location>
        <begin position="31"/>
        <end position="521"/>
    </location>
</feature>
<feature type="chain" id="PRO_5005148748" description="Carboxylic ester hydrolase" evidence="3">
    <location>
        <begin position="17"/>
        <end position="605"/>
    </location>
</feature>
<dbReference type="OrthoDB" id="408631at2759"/>
<evidence type="ECO:0000313" key="6">
    <source>
        <dbReference type="Proteomes" id="UP000018001"/>
    </source>
</evidence>
<evidence type="ECO:0000256" key="2">
    <source>
        <dbReference type="ARBA" id="ARBA00022801"/>
    </source>
</evidence>